<dbReference type="Gene3D" id="3.40.50.1000">
    <property type="entry name" value="HAD superfamily/HAD-like"/>
    <property type="match status" value="1"/>
</dbReference>
<keyword evidence="5" id="KW-1185">Reference proteome</keyword>
<dbReference type="RefSeq" id="WP_185043178.1">
    <property type="nucleotide sequence ID" value="NZ_BAABFG010000005.1"/>
</dbReference>
<dbReference type="PANTHER" id="PTHR10434">
    <property type="entry name" value="1-ACYL-SN-GLYCEROL-3-PHOSPHATE ACYLTRANSFERASE"/>
    <property type="match status" value="1"/>
</dbReference>
<protein>
    <submittedName>
        <fullName evidence="4">Putative phosphoserine phosphatase/1-acylglycerol-3-phosphate O-acyltransferase</fullName>
        <ecNumber evidence="4">2.3.1.51</ecNumber>
        <ecNumber evidence="4">3.1.3.3</ecNumber>
    </submittedName>
</protein>
<dbReference type="Proteomes" id="UP000546162">
    <property type="component" value="Unassembled WGS sequence"/>
</dbReference>
<gene>
    <name evidence="4" type="ORF">BJY16_006331</name>
</gene>
<dbReference type="InterPro" id="IPR036412">
    <property type="entry name" value="HAD-like_sf"/>
</dbReference>
<dbReference type="NCBIfam" id="TIGR01488">
    <property type="entry name" value="HAD-SF-IB"/>
    <property type="match status" value="1"/>
</dbReference>
<dbReference type="EC" id="2.3.1.51" evidence="4"/>
<evidence type="ECO:0000259" key="3">
    <source>
        <dbReference type="SMART" id="SM00563"/>
    </source>
</evidence>
<evidence type="ECO:0000256" key="1">
    <source>
        <dbReference type="ARBA" id="ARBA00022679"/>
    </source>
</evidence>
<feature type="domain" description="Phospholipid/glycerol acyltransferase" evidence="3">
    <location>
        <begin position="309"/>
        <end position="423"/>
    </location>
</feature>
<accession>A0A7W7H2U7</accession>
<organism evidence="4 5">
    <name type="scientific">Actinoplanes octamycinicus</name>
    <dbReference type="NCBI Taxonomy" id="135948"/>
    <lineage>
        <taxon>Bacteria</taxon>
        <taxon>Bacillati</taxon>
        <taxon>Actinomycetota</taxon>
        <taxon>Actinomycetes</taxon>
        <taxon>Micromonosporales</taxon>
        <taxon>Micromonosporaceae</taxon>
        <taxon>Actinoplanes</taxon>
    </lineage>
</organism>
<dbReference type="AlphaFoldDB" id="A0A7W7H2U7"/>
<keyword evidence="4" id="KW-0378">Hydrolase</keyword>
<dbReference type="SMART" id="SM00563">
    <property type="entry name" value="PlsC"/>
    <property type="match status" value="1"/>
</dbReference>
<dbReference type="EC" id="3.1.3.3" evidence="4"/>
<sequence>MNVTAADVIEAVRTGPGGPRIGAFFDLDGTLVRGYTVASLYQDRIRRFQAGPAELARVLFAALDGLARDGDPEAIGRAGFATLRGMRTDEVAAIGQRVFDERIAGTIRPEARDLIQAHLRRGHTVAVASSATRLQIEPLARDLGIPHIICTELEETDGVLTGRSTTDLVWGERKAAAVRAFARGARINLRQSFGYANGAEDLAFLAELGRPYPLNPHPGLAEAAAAHDWPVLTLREPKSPTLWAGLGTLGALTAVNVALGVGMTYGLLSGDRRRGANLGLELAADTGLALAGVKLHVTGAEHLEQARPAVFVANHQSTLDVLVLGALLRHDFTAVTKREARFDPRMLVIGAFLDPAWIDRSNLANAKHTLDQAVARLRGGTSILVLPEGTRMPTPRLGRFKKGAFHLAMQAGVPIVPIVLRNTGELAWRRSMLVHSGTVDVAVLDPIPTAGWTVDELDKRITELRDRFADTLADWPVSAAGS</sequence>
<evidence type="ECO:0000313" key="4">
    <source>
        <dbReference type="EMBL" id="MBB4742872.1"/>
    </source>
</evidence>
<comment type="caution">
    <text evidence="4">The sequence shown here is derived from an EMBL/GenBank/DDBJ whole genome shotgun (WGS) entry which is preliminary data.</text>
</comment>
<dbReference type="PANTHER" id="PTHR10434:SF66">
    <property type="entry name" value="PHOSPHOLIPID_GLYCEROL ACYLTRANSFERASE DOMAIN-CONTAINING PROTEIN"/>
    <property type="match status" value="1"/>
</dbReference>
<dbReference type="CDD" id="cd07989">
    <property type="entry name" value="LPLAT_AGPAT-like"/>
    <property type="match status" value="1"/>
</dbReference>
<dbReference type="InterPro" id="IPR023214">
    <property type="entry name" value="HAD_sf"/>
</dbReference>
<dbReference type="GO" id="GO:0016787">
    <property type="term" value="F:hydrolase activity"/>
    <property type="evidence" value="ECO:0007669"/>
    <property type="project" value="UniProtKB-KW"/>
</dbReference>
<dbReference type="InterPro" id="IPR006385">
    <property type="entry name" value="HAD_hydro_SerB1"/>
</dbReference>
<name>A0A7W7H2U7_9ACTN</name>
<dbReference type="Gene3D" id="1.20.1440.100">
    <property type="entry name" value="SG protein - dephosphorylation function"/>
    <property type="match status" value="1"/>
</dbReference>
<reference evidence="4 5" key="1">
    <citation type="submission" date="2020-08" db="EMBL/GenBank/DDBJ databases">
        <title>Sequencing the genomes of 1000 actinobacteria strains.</title>
        <authorList>
            <person name="Klenk H.-P."/>
        </authorList>
    </citation>
    <scope>NUCLEOTIDE SEQUENCE [LARGE SCALE GENOMIC DNA]</scope>
    <source>
        <strain evidence="4 5">DSM 45809</strain>
    </source>
</reference>
<keyword evidence="2 4" id="KW-0012">Acyltransferase</keyword>
<dbReference type="NCBIfam" id="TIGR01490">
    <property type="entry name" value="HAD-SF-IB-hyp1"/>
    <property type="match status" value="1"/>
</dbReference>
<dbReference type="SUPFAM" id="SSF56784">
    <property type="entry name" value="HAD-like"/>
    <property type="match status" value="1"/>
</dbReference>
<evidence type="ECO:0000313" key="5">
    <source>
        <dbReference type="Proteomes" id="UP000546162"/>
    </source>
</evidence>
<evidence type="ECO:0000256" key="2">
    <source>
        <dbReference type="ARBA" id="ARBA00023315"/>
    </source>
</evidence>
<dbReference type="InterPro" id="IPR002123">
    <property type="entry name" value="Plipid/glycerol_acylTrfase"/>
</dbReference>
<proteinExistence type="predicted"/>
<dbReference type="Pfam" id="PF01553">
    <property type="entry name" value="Acyltransferase"/>
    <property type="match status" value="1"/>
</dbReference>
<dbReference type="SUPFAM" id="SSF69593">
    <property type="entry name" value="Glycerol-3-phosphate (1)-acyltransferase"/>
    <property type="match status" value="1"/>
</dbReference>
<dbReference type="Pfam" id="PF12710">
    <property type="entry name" value="HAD"/>
    <property type="match status" value="1"/>
</dbReference>
<keyword evidence="1 4" id="KW-0808">Transferase</keyword>
<dbReference type="GO" id="GO:0003841">
    <property type="term" value="F:1-acylglycerol-3-phosphate O-acyltransferase activity"/>
    <property type="evidence" value="ECO:0007669"/>
    <property type="project" value="UniProtKB-EC"/>
</dbReference>
<dbReference type="GO" id="GO:0006654">
    <property type="term" value="P:phosphatidic acid biosynthetic process"/>
    <property type="evidence" value="ECO:0007669"/>
    <property type="project" value="TreeGrafter"/>
</dbReference>
<dbReference type="EMBL" id="JACHNB010000001">
    <property type="protein sequence ID" value="MBB4742872.1"/>
    <property type="molecule type" value="Genomic_DNA"/>
</dbReference>